<dbReference type="Ensembl" id="ENSMSIT00000047039.1">
    <property type="protein sequence ID" value="ENSMSIP00000037287.1"/>
    <property type="gene ID" value="ENSMSIG00000031069.1"/>
</dbReference>
<dbReference type="GO" id="GO:0031032">
    <property type="term" value="P:actomyosin structure organization"/>
    <property type="evidence" value="ECO:0007669"/>
    <property type="project" value="TreeGrafter"/>
</dbReference>
<dbReference type="InterPro" id="IPR000299">
    <property type="entry name" value="FERM_domain"/>
</dbReference>
<evidence type="ECO:0000313" key="2">
    <source>
        <dbReference type="Ensembl" id="ENSMSIP00000037287.1"/>
    </source>
</evidence>
<dbReference type="AlphaFoldDB" id="A0A8C6N5B4"/>
<dbReference type="PANTHER" id="PTHR23280">
    <property type="entry name" value="4.1 G PROTEIN"/>
    <property type="match status" value="1"/>
</dbReference>
<evidence type="ECO:0000313" key="3">
    <source>
        <dbReference type="Proteomes" id="UP000694415"/>
    </source>
</evidence>
<proteinExistence type="predicted"/>
<dbReference type="Pfam" id="PF09379">
    <property type="entry name" value="FERM_N"/>
    <property type="match status" value="1"/>
</dbReference>
<evidence type="ECO:0000259" key="1">
    <source>
        <dbReference type="PROSITE" id="PS50057"/>
    </source>
</evidence>
<dbReference type="InterPro" id="IPR029071">
    <property type="entry name" value="Ubiquitin-like_domsf"/>
</dbReference>
<dbReference type="GeneTree" id="ENSGT00940000158577"/>
<reference evidence="2" key="2">
    <citation type="submission" date="2025-09" db="UniProtKB">
        <authorList>
            <consortium name="Ensembl"/>
        </authorList>
    </citation>
    <scope>IDENTIFICATION</scope>
</reference>
<keyword evidence="3" id="KW-1185">Reference proteome</keyword>
<dbReference type="GO" id="GO:0005856">
    <property type="term" value="C:cytoskeleton"/>
    <property type="evidence" value="ECO:0007669"/>
    <property type="project" value="TreeGrafter"/>
</dbReference>
<dbReference type="Gene3D" id="3.10.20.90">
    <property type="entry name" value="Phosphatidylinositol 3-kinase Catalytic Subunit, Chain A, domain 1"/>
    <property type="match status" value="1"/>
</dbReference>
<sequence>MFASCHCAPRGRRTMKMIHFRSSSIKSLNQEMKCTIRLLDDSEVSCHIQRETKGQFLIEYICNYYSLLEKDYFGIRYVDPEKQRVRTHLDLQPMGLREGPECWALWDPFQKSYGAFILTDY</sequence>
<dbReference type="InterPro" id="IPR018979">
    <property type="entry name" value="FERM_N"/>
</dbReference>
<dbReference type="Proteomes" id="UP000694415">
    <property type="component" value="Unplaced"/>
</dbReference>
<dbReference type="PROSITE" id="PS50057">
    <property type="entry name" value="FERM_3"/>
    <property type="match status" value="1"/>
</dbReference>
<organism evidence="2 3">
    <name type="scientific">Mus spicilegus</name>
    <name type="common">Mound-building mouse</name>
    <dbReference type="NCBI Taxonomy" id="10103"/>
    <lineage>
        <taxon>Eukaryota</taxon>
        <taxon>Metazoa</taxon>
        <taxon>Chordata</taxon>
        <taxon>Craniata</taxon>
        <taxon>Vertebrata</taxon>
        <taxon>Euteleostomi</taxon>
        <taxon>Mammalia</taxon>
        <taxon>Eutheria</taxon>
        <taxon>Euarchontoglires</taxon>
        <taxon>Glires</taxon>
        <taxon>Rodentia</taxon>
        <taxon>Myomorpha</taxon>
        <taxon>Muroidea</taxon>
        <taxon>Muridae</taxon>
        <taxon>Murinae</taxon>
        <taxon>Mus</taxon>
        <taxon>Mus</taxon>
    </lineage>
</organism>
<dbReference type="SUPFAM" id="SSF54236">
    <property type="entry name" value="Ubiquitin-like"/>
    <property type="match status" value="1"/>
</dbReference>
<dbReference type="PANTHER" id="PTHR23280:SF8">
    <property type="entry name" value="FERM DOMAIN-CONTAINING PROTEIN 3"/>
    <property type="match status" value="1"/>
</dbReference>
<name>A0A8C6N5B4_MUSSI</name>
<protein>
    <recommendedName>
        <fullName evidence="1">FERM domain-containing protein</fullName>
    </recommendedName>
</protein>
<feature type="domain" description="FERM" evidence="1">
    <location>
        <begin position="32"/>
        <end position="121"/>
    </location>
</feature>
<accession>A0A8C6N5B4</accession>
<reference evidence="2" key="1">
    <citation type="submission" date="2025-08" db="UniProtKB">
        <authorList>
            <consortium name="Ensembl"/>
        </authorList>
    </citation>
    <scope>IDENTIFICATION</scope>
</reference>